<reference evidence="3" key="1">
    <citation type="journal article" date="2020" name="mSystems">
        <title>Genome- and Community-Level Interaction Insights into Carbon Utilization and Element Cycling Functions of Hydrothermarchaeota in Hydrothermal Sediment.</title>
        <authorList>
            <person name="Zhou Z."/>
            <person name="Liu Y."/>
            <person name="Xu W."/>
            <person name="Pan J."/>
            <person name="Luo Z.H."/>
            <person name="Li M."/>
        </authorList>
    </citation>
    <scope>NUCLEOTIDE SEQUENCE [LARGE SCALE GENOMIC DNA]</scope>
    <source>
        <strain evidence="2">SpSt-265</strain>
        <strain evidence="3">SpSt-465</strain>
    </source>
</reference>
<dbReference type="AlphaFoldDB" id="A0A7C3EGD4"/>
<dbReference type="InterPro" id="IPR011042">
    <property type="entry name" value="6-blade_b-propeller_TolB-like"/>
</dbReference>
<dbReference type="PANTHER" id="PTHR42754">
    <property type="entry name" value="ENDOGLUCANASE"/>
    <property type="match status" value="1"/>
</dbReference>
<dbReference type="Gene3D" id="2.120.10.30">
    <property type="entry name" value="TolB, C-terminal domain"/>
    <property type="match status" value="1"/>
</dbReference>
<dbReference type="PANTHER" id="PTHR42754:SF1">
    <property type="entry name" value="LIPOPROTEIN"/>
    <property type="match status" value="1"/>
</dbReference>
<feature type="domain" description="Secretion system C-terminal sorting" evidence="1">
    <location>
        <begin position="1054"/>
        <end position="1109"/>
    </location>
</feature>
<evidence type="ECO:0000313" key="2">
    <source>
        <dbReference type="EMBL" id="HEA86881.1"/>
    </source>
</evidence>
<proteinExistence type="predicted"/>
<dbReference type="Gene3D" id="2.120.10.80">
    <property type="entry name" value="Kelch-type beta propeller"/>
    <property type="match status" value="1"/>
</dbReference>
<evidence type="ECO:0000259" key="1">
    <source>
        <dbReference type="Pfam" id="PF18962"/>
    </source>
</evidence>
<dbReference type="SUPFAM" id="SSF117281">
    <property type="entry name" value="Kelch motif"/>
    <property type="match status" value="1"/>
</dbReference>
<dbReference type="NCBIfam" id="TIGR04183">
    <property type="entry name" value="Por_Secre_tail"/>
    <property type="match status" value="1"/>
</dbReference>
<protein>
    <submittedName>
        <fullName evidence="3">T9SS type A sorting domain-containing protein</fullName>
    </submittedName>
</protein>
<comment type="caution">
    <text evidence="3">The sequence shown here is derived from an EMBL/GenBank/DDBJ whole genome shotgun (WGS) entry which is preliminary data.</text>
</comment>
<sequence>MAEKIEGGSKMKFTVVKLAILSLIPVLLTAGAVDTMWLRIYPGSDSVSGNFNQAGDIGFDPQGNIIVCGAGEKGTAGSTDMLVAKFNPWGETLWVRSYGGIVGSEEDMAHALAVDSLGNIYVVGVTAQSVPYDLDITWLKFSPEGNLLWARRTMLPDDDIGYDIEIGLQGDIYVCGAVTDTHFVLSRYWLARINPVNGDTVWTRSYILDTLAFNAKQDRHPDFVMSDWDRWDNCAAALAISPDSGHIVTTGFGYSDSRSYQVWTMKFLPDGTRRWQHEHYWSLDYDDAGFDVAVANNGYIFVAGFEENDYNWYDATLLRYSPTGGTPSVRRVNDPMDDEDYFFAVTLDDSNPQNVYATGAYYQSTTTGFDIITYKANMALTARWGTAGAIFSSNLDDYGFAITYNQGKVYVAGRKGNDLVILCYRVDNAVPHDTLWSFSYNSPYNQEDFAAAVAVRDSNSVYFAGQAARSGLANSYTDLVAGRLFYPYPDVGVDAILAPAGVVGYQETITPQVRFVNSGNSLARFNATLRIGSDYSQTVSRSAPLYPGDSCVLIFPDWVAHPLGQVTVACTVAMNGDREPLNNRLTGTVEVVLRDAGCLRIVAPADTVDSGVAVTPQAWVRNYGTVQENIGVRFRIGDGYVNQQTVLVAPGESALVQFALWRPAVPGTWVLRCSTMLTGDVNHGNDFADGQIFVRSGGGVWPAGWQEVASVLSAPSGRAVKDGGWLAFDPEQGRIYAVKGYKTGDFYVYDIYANRWATLTPWPAGTEGKLPYKGSAGCYGDGRIWAVKGYNTPGFWCYEISTGEWRQLQNILPGNSGKYPKGGTDLVYAEVDGVGYVYLLKGYKCDFMRYNTVTGVWEPLPDAPGGIKPKWDKGSWLAFDGDNTLYAHKAKYHEFWTFDVRAGQWSLTQLPNLPFASQRTGKSKKSKDGGAGFYYNGFIYALKGGNTCEFYRFDCAGQTWIELDPMPEIGSTGRKKRVKAGGDIVAGVNACWALKGNKTLEFWRYGLLLPVEPDRGAHSAQSGEVAGAGCWQLMPVYTRAGVGFRYSAPEPVRIQVQVYDRSGRLVLTLPEMQITGTGTVKPDLSGLSAGVYLLKLEADDGTVQQKKLILRPSAEE</sequence>
<dbReference type="EMBL" id="DSLG01000003">
    <property type="protein sequence ID" value="HEA86881.1"/>
    <property type="molecule type" value="Genomic_DNA"/>
</dbReference>
<dbReference type="SUPFAM" id="SSF101898">
    <property type="entry name" value="NHL repeat"/>
    <property type="match status" value="1"/>
</dbReference>
<accession>A0A7C3EGD4</accession>
<name>A0A7C3EGD4_UNCW3</name>
<dbReference type="InterPro" id="IPR015915">
    <property type="entry name" value="Kelch-typ_b-propeller"/>
</dbReference>
<evidence type="ECO:0000313" key="3">
    <source>
        <dbReference type="EMBL" id="HFJ53430.1"/>
    </source>
</evidence>
<dbReference type="InterPro" id="IPR026444">
    <property type="entry name" value="Secre_tail"/>
</dbReference>
<organism evidence="3">
    <name type="scientific">candidate division WOR-3 bacterium</name>
    <dbReference type="NCBI Taxonomy" id="2052148"/>
    <lineage>
        <taxon>Bacteria</taxon>
        <taxon>Bacteria division WOR-3</taxon>
    </lineage>
</organism>
<dbReference type="EMBL" id="DSTU01000003">
    <property type="protein sequence ID" value="HFJ53430.1"/>
    <property type="molecule type" value="Genomic_DNA"/>
</dbReference>
<dbReference type="Pfam" id="PF18962">
    <property type="entry name" value="Por_Secre_tail"/>
    <property type="match status" value="1"/>
</dbReference>
<gene>
    <name evidence="2" type="ORF">ENP94_02600</name>
    <name evidence="3" type="ORF">ENS16_01905</name>
</gene>
<dbReference type="Gene3D" id="2.60.40.10">
    <property type="entry name" value="Immunoglobulins"/>
    <property type="match status" value="1"/>
</dbReference>
<dbReference type="InterPro" id="IPR013783">
    <property type="entry name" value="Ig-like_fold"/>
</dbReference>